<gene>
    <name evidence="2" type="ORF">SCE1572_33900</name>
</gene>
<evidence type="ECO:0000313" key="2">
    <source>
        <dbReference type="EMBL" id="AGP39040.1"/>
    </source>
</evidence>
<evidence type="ECO:0000256" key="1">
    <source>
        <dbReference type="SAM" id="MobiDB-lite"/>
    </source>
</evidence>
<feature type="compositionally biased region" description="Low complexity" evidence="1">
    <location>
        <begin position="16"/>
        <end position="27"/>
    </location>
</feature>
<name>S4Y4B9_SORCE</name>
<evidence type="ECO:0000313" key="3">
    <source>
        <dbReference type="Proteomes" id="UP000014803"/>
    </source>
</evidence>
<dbReference type="HOGENOM" id="CLU_076089_0_0_7"/>
<dbReference type="Proteomes" id="UP000014803">
    <property type="component" value="Chromosome"/>
</dbReference>
<dbReference type="EMBL" id="CP003969">
    <property type="protein sequence ID" value="AGP39040.1"/>
    <property type="molecule type" value="Genomic_DNA"/>
</dbReference>
<proteinExistence type="predicted"/>
<dbReference type="InterPro" id="IPR011250">
    <property type="entry name" value="OMP/PagP_B-barrel"/>
</dbReference>
<dbReference type="Gene3D" id="2.40.160.20">
    <property type="match status" value="1"/>
</dbReference>
<evidence type="ECO:0008006" key="4">
    <source>
        <dbReference type="Google" id="ProtNLM"/>
    </source>
</evidence>
<dbReference type="KEGG" id="scu:SCE1572_33900"/>
<organism evidence="2 3">
    <name type="scientific">Sorangium cellulosum So0157-2</name>
    <dbReference type="NCBI Taxonomy" id="1254432"/>
    <lineage>
        <taxon>Bacteria</taxon>
        <taxon>Pseudomonadati</taxon>
        <taxon>Myxococcota</taxon>
        <taxon>Polyangia</taxon>
        <taxon>Polyangiales</taxon>
        <taxon>Polyangiaceae</taxon>
        <taxon>Sorangium</taxon>
    </lineage>
</organism>
<dbReference type="AlphaFoldDB" id="S4Y4B9"/>
<accession>S4Y4B9</accession>
<dbReference type="STRING" id="1254432.SCE1572_33900"/>
<feature type="region of interest" description="Disordered" evidence="1">
    <location>
        <begin position="46"/>
        <end position="79"/>
    </location>
</feature>
<dbReference type="PATRIC" id="fig|1254432.3.peg.7686"/>
<reference evidence="2 3" key="1">
    <citation type="journal article" date="2013" name="Sci. Rep.">
        <title>Extraordinary expansion of a Sorangium cellulosum genome from an alkaline milieu.</title>
        <authorList>
            <person name="Han K."/>
            <person name="Li Z.F."/>
            <person name="Peng R."/>
            <person name="Zhu L.P."/>
            <person name="Zhou T."/>
            <person name="Wang L.G."/>
            <person name="Li S.G."/>
            <person name="Zhang X.B."/>
            <person name="Hu W."/>
            <person name="Wu Z.H."/>
            <person name="Qin N."/>
            <person name="Li Y.Z."/>
        </authorList>
    </citation>
    <scope>NUCLEOTIDE SEQUENCE [LARGE SCALE GENOMIC DNA]</scope>
    <source>
        <strain evidence="2 3">So0157-2</strain>
    </source>
</reference>
<feature type="region of interest" description="Disordered" evidence="1">
    <location>
        <begin position="1"/>
        <end position="27"/>
    </location>
</feature>
<sequence length="317" mass="33156">MSGRRPRAPRRERPSASRAALRPPATEKAVLAAAVAHAMLRAPASGVPGRLARRRPRSADRGARIGSAASRRRERGGSAMKANTGFAVAAAALGALCARAASAQDYEGEVSPSYLSSPLRAPGNALELGVGAGYTQGFGDIGSERRIRDVSGPGAGVALKLGYRATPKLGLGLTSSYEQYMAAGPDRRDTDVRGLTAGAEARFHLAPFQRIDPVIALGSGYRALWTAAPGQERDTFTHGVEVARLTATIDVRMSDSVALGPSIGGGLNVFFLERAGGASAAHEVRGSRVNSFVFAGLEGRFDLGGQRVRQIVEIARR</sequence>
<protein>
    <recommendedName>
        <fullName evidence="4">Outer membrane protein beta-barrel domain-containing protein</fullName>
    </recommendedName>
</protein>
<dbReference type="SUPFAM" id="SSF56925">
    <property type="entry name" value="OMPA-like"/>
    <property type="match status" value="1"/>
</dbReference>